<dbReference type="OrthoDB" id="3792161at2759"/>
<keyword evidence="4" id="KW-1185">Reference proteome</keyword>
<evidence type="ECO:0000313" key="3">
    <source>
        <dbReference type="EMBL" id="USP75635.1"/>
    </source>
</evidence>
<reference evidence="3" key="1">
    <citation type="submission" date="2021-12" db="EMBL/GenBank/DDBJ databases">
        <title>Curvularia clavata genome.</title>
        <authorList>
            <person name="Cao Y."/>
        </authorList>
    </citation>
    <scope>NUCLEOTIDE SEQUENCE</scope>
    <source>
        <strain evidence="3">Yc1106</strain>
    </source>
</reference>
<sequence>MMLLTMSTTHSRETDFIRNWHLYKRKSTFFKRLGMHSLEVAAITAAMLMIPLTIHRAVQGFDEMYEILGRRAESPYAQFSWMNASFAFIVLLGWHLWLGRLAYLTVLEGGVDEEKDEGREGKSTLSSSSTDQSGVKTGKEVVSWGRLLGRIVIPLLLVTLGLHFAYQICGQFIGDEKPLITKNDVDMQEAMGQLYGLS</sequence>
<keyword evidence="2" id="KW-0472">Membrane</keyword>
<proteinExistence type="predicted"/>
<gene>
    <name evidence="3" type="ORF">yc1106_02909</name>
</gene>
<dbReference type="VEuPathDB" id="FungiDB:yc1106_02909"/>
<dbReference type="Proteomes" id="UP001056012">
    <property type="component" value="Chromosome 2"/>
</dbReference>
<organism evidence="3 4">
    <name type="scientific">Curvularia clavata</name>
    <dbReference type="NCBI Taxonomy" id="95742"/>
    <lineage>
        <taxon>Eukaryota</taxon>
        <taxon>Fungi</taxon>
        <taxon>Dikarya</taxon>
        <taxon>Ascomycota</taxon>
        <taxon>Pezizomycotina</taxon>
        <taxon>Dothideomycetes</taxon>
        <taxon>Pleosporomycetidae</taxon>
        <taxon>Pleosporales</taxon>
        <taxon>Pleosporineae</taxon>
        <taxon>Pleosporaceae</taxon>
        <taxon>Curvularia</taxon>
    </lineage>
</organism>
<feature type="region of interest" description="Disordered" evidence="1">
    <location>
        <begin position="114"/>
        <end position="135"/>
    </location>
</feature>
<keyword evidence="2" id="KW-0812">Transmembrane</keyword>
<feature type="compositionally biased region" description="Low complexity" evidence="1">
    <location>
        <begin position="123"/>
        <end position="133"/>
    </location>
</feature>
<evidence type="ECO:0000256" key="1">
    <source>
        <dbReference type="SAM" id="MobiDB-lite"/>
    </source>
</evidence>
<accession>A0A9Q8Z5P6</accession>
<name>A0A9Q8Z5P6_CURCL</name>
<feature type="transmembrane region" description="Helical" evidence="2">
    <location>
        <begin position="78"/>
        <end position="98"/>
    </location>
</feature>
<evidence type="ECO:0000313" key="4">
    <source>
        <dbReference type="Proteomes" id="UP001056012"/>
    </source>
</evidence>
<evidence type="ECO:0000256" key="2">
    <source>
        <dbReference type="SAM" id="Phobius"/>
    </source>
</evidence>
<dbReference type="EMBL" id="CP089275">
    <property type="protein sequence ID" value="USP75635.1"/>
    <property type="molecule type" value="Genomic_DNA"/>
</dbReference>
<protein>
    <submittedName>
        <fullName evidence="3">Uncharacterized protein</fullName>
    </submittedName>
</protein>
<keyword evidence="2" id="KW-1133">Transmembrane helix</keyword>
<feature type="transmembrane region" description="Helical" evidence="2">
    <location>
        <begin position="33"/>
        <end position="58"/>
    </location>
</feature>
<feature type="transmembrane region" description="Helical" evidence="2">
    <location>
        <begin position="147"/>
        <end position="166"/>
    </location>
</feature>
<dbReference type="AlphaFoldDB" id="A0A9Q8Z5P6"/>